<reference evidence="2 3" key="1">
    <citation type="submission" date="2016-07" db="EMBL/GenBank/DDBJ databases">
        <title>Multiple horizontal gene transfer events from other fungi enriched the ability of initially mycotrophic Trichoderma (Ascomycota) to feed on dead plant biomass.</title>
        <authorList>
            <consortium name="DOE Joint Genome Institute"/>
            <person name="Aerts A."/>
            <person name="Atanasova L."/>
            <person name="Chenthamara K."/>
            <person name="Zhang J."/>
            <person name="Grujic M."/>
            <person name="Henrissat B."/>
            <person name="Kuo A."/>
            <person name="Salamov A."/>
            <person name="Lipzen A."/>
            <person name="Labutti K."/>
            <person name="Barry K."/>
            <person name="Miao Y."/>
            <person name="Rahimi M.J."/>
            <person name="Shen Q."/>
            <person name="Grigoriev I.V."/>
            <person name="Kubicek C.P."/>
            <person name="Druzhinina I.S."/>
        </authorList>
    </citation>
    <scope>NUCLEOTIDE SEQUENCE [LARGE SCALE GENOMIC DNA]</scope>
    <source>
        <strain evidence="2 3">CBS 226.95</strain>
    </source>
</reference>
<accession>A0A2T4AC21</accession>
<name>A0A2T4AC21_TRIHA</name>
<organism evidence="2 3">
    <name type="scientific">Trichoderma harzianum CBS 226.95</name>
    <dbReference type="NCBI Taxonomy" id="983964"/>
    <lineage>
        <taxon>Eukaryota</taxon>
        <taxon>Fungi</taxon>
        <taxon>Dikarya</taxon>
        <taxon>Ascomycota</taxon>
        <taxon>Pezizomycotina</taxon>
        <taxon>Sordariomycetes</taxon>
        <taxon>Hypocreomycetidae</taxon>
        <taxon>Hypocreales</taxon>
        <taxon>Hypocreaceae</taxon>
        <taxon>Trichoderma</taxon>
    </lineage>
</organism>
<dbReference type="RefSeq" id="XP_024774259.1">
    <property type="nucleotide sequence ID" value="XM_024915048.1"/>
</dbReference>
<protein>
    <submittedName>
        <fullName evidence="2">Uncharacterized protein</fullName>
    </submittedName>
</protein>
<evidence type="ECO:0000313" key="2">
    <source>
        <dbReference type="EMBL" id="PTB54582.1"/>
    </source>
</evidence>
<feature type="region of interest" description="Disordered" evidence="1">
    <location>
        <begin position="94"/>
        <end position="149"/>
    </location>
</feature>
<dbReference type="AlphaFoldDB" id="A0A2T4AC21"/>
<keyword evidence="3" id="KW-1185">Reference proteome</keyword>
<dbReference type="Proteomes" id="UP000241690">
    <property type="component" value="Unassembled WGS sequence"/>
</dbReference>
<evidence type="ECO:0000256" key="1">
    <source>
        <dbReference type="SAM" id="MobiDB-lite"/>
    </source>
</evidence>
<proteinExistence type="predicted"/>
<dbReference type="EMBL" id="KZ679680">
    <property type="protein sequence ID" value="PTB54582.1"/>
    <property type="molecule type" value="Genomic_DNA"/>
</dbReference>
<evidence type="ECO:0000313" key="3">
    <source>
        <dbReference type="Proteomes" id="UP000241690"/>
    </source>
</evidence>
<feature type="compositionally biased region" description="Polar residues" evidence="1">
    <location>
        <begin position="96"/>
        <end position="105"/>
    </location>
</feature>
<feature type="compositionally biased region" description="Basic and acidic residues" evidence="1">
    <location>
        <begin position="135"/>
        <end position="149"/>
    </location>
</feature>
<dbReference type="GeneID" id="36623614"/>
<gene>
    <name evidence="2" type="ORF">M431DRAFT_423387</name>
</gene>
<sequence length="149" mass="16415">MPSQPWAVVSSKPLAHNFLRRPYKSNTIFSSLSFTAPLNSTIIILGVQGTHVAATLRRRSRADKDKQPLRSLDTSQAFGLSYELKNHIGVVGKGNRSCSGSRFLQTNNDSGRRSRRRTKKGDALRSFLHLPPPGQKDDSANGKPGKTDE</sequence>